<dbReference type="InterPro" id="IPR005118">
    <property type="entry name" value="TRCF_C"/>
</dbReference>
<keyword evidence="13" id="KW-1185">Reference proteome</keyword>
<dbReference type="InterPro" id="IPR004576">
    <property type="entry name" value="Mfd"/>
</dbReference>
<dbReference type="GO" id="GO:0016787">
    <property type="term" value="F:hydrolase activity"/>
    <property type="evidence" value="ECO:0007669"/>
    <property type="project" value="UniProtKB-KW"/>
</dbReference>
<dbReference type="SUPFAM" id="SSF143517">
    <property type="entry name" value="TRCF domain-like"/>
    <property type="match status" value="1"/>
</dbReference>
<dbReference type="PANTHER" id="PTHR47964">
    <property type="entry name" value="ATP-DEPENDENT DNA HELICASE HOMOLOG RECG, CHLOROPLASTIC"/>
    <property type="match status" value="1"/>
</dbReference>
<dbReference type="EC" id="3.6.4.-" evidence="9"/>
<dbReference type="SMART" id="SM01058">
    <property type="entry name" value="CarD_TRCF"/>
    <property type="match status" value="1"/>
</dbReference>
<dbReference type="InterPro" id="IPR011545">
    <property type="entry name" value="DEAD/DEAH_box_helicase_dom"/>
</dbReference>
<keyword evidence="8 9" id="KW-0234">DNA repair</keyword>
<keyword evidence="2 9" id="KW-0547">Nucleotide-binding</keyword>
<dbReference type="GO" id="GO:0003684">
    <property type="term" value="F:damaged DNA binding"/>
    <property type="evidence" value="ECO:0007669"/>
    <property type="project" value="InterPro"/>
</dbReference>
<sequence length="1145" mass="130552">MTKTPISQLYEQSPALGKLRSAIAQSQSNSSARSQKINVKGLVGSSLSFMITDTFKSADLPFLLILNDKEEAAYYLNDLEQLIGEKDVLFYPGSYRRPYQIEETDNANVLLRAEVLNRINSRKKPAVIVTYPDALFEKVVTRKELDKNTQKIKIGDEISLDFLNEVLFEYQFKRVDFVTEPGEFSVRGGIVDVFSFSHDEPYRIEFFGDEVDSIRTFDVETQLSTDKVKKITIIPNVENKFTEEIRESFLKYVSASTVVFAKNLALIYDRIDSLFEKAEESFAKLSQEIKHAKPKELFADSILLKAQLEDYLCVEIGNSSVSSGAVENQTKELSSATLGTTASIIQFNTKPQPSFNKKFDLLIENLNDNRDGGYNNYIFCSTEQQAKRFHDIFDEVDQTVHYQTIIFPLYQGFIDQDLKIACYTDHQIFERYHKFHLKNGYAKKQAITLKELNKLEIGDYVTHIDHGIGKFGGLQKIDVEGKKQEAIKLIYGDRDILYVSIHSLHKISKYNGKDGAPPKIFKLGSAAWKKLKQKTKARVKKIAFDLIKVYAKRRLEKGFQYAPDSYLQHELEASFIYEDTPDQEKSTQDVKKDMESERPMDRLICGDVGFGKTEVAIRAAFKAVDNGKQVAVLVPTTILAFQHSRTFKERLKEMPVTVDYLNRFRTAKEKKDVLERLAEGKIDIIIGTHQLVNKNVQFKDLGLLIVDEEQKFGVAVKEKLRSIKENVDVLTLTATPIPRTLQFSLMAARDLSVINTPPPNRYPIESQVIRLNEEVIRDAVSYEIQRGGQVFFIHNRIENIKEVAGMLQRLVPDAKIGIGHGQMEGKKLESLMLSFMNGEFDVLVSTTIIESGLDVTNANTIFIHNANNFGLSDLHQMRGRVGRSNKKAFCYFITPPYEVMTPEARKRIEALEQFTDLGSGFNIAMKDLEIRGAGDLLGGEQSGFINEIGFETYQKILSEAIDELKENEFKELYEEVEGDKEKVYVKEMQLDTDFELLFPDDYINNITERLNLYTQLNSVEDEVGLQKFEAQLVDRFGELPEPAVDLMNSVRIKWIATHIGLEKVIMKKGKFIGYFIADQQSSFYQSPTFTKVLQYAQTHPQLVKLKEKQTRNGLRLLLVFDKITSVEKALKVLVPFTPSKENVSA</sequence>
<evidence type="ECO:0000256" key="6">
    <source>
        <dbReference type="ARBA" id="ARBA00022840"/>
    </source>
</evidence>
<dbReference type="GO" id="GO:0003678">
    <property type="term" value="F:DNA helicase activity"/>
    <property type="evidence" value="ECO:0007669"/>
    <property type="project" value="TreeGrafter"/>
</dbReference>
<dbReference type="Pfam" id="PF17757">
    <property type="entry name" value="UvrB_inter"/>
    <property type="match status" value="1"/>
</dbReference>
<dbReference type="InterPro" id="IPR003711">
    <property type="entry name" value="CarD-like/TRCF_RID"/>
</dbReference>
<dbReference type="SMART" id="SM00490">
    <property type="entry name" value="HELICc"/>
    <property type="match status" value="1"/>
</dbReference>
<evidence type="ECO:0000259" key="10">
    <source>
        <dbReference type="PROSITE" id="PS51192"/>
    </source>
</evidence>
<proteinExistence type="inferred from homology"/>
<dbReference type="GO" id="GO:0000716">
    <property type="term" value="P:transcription-coupled nucleotide-excision repair, DNA damage recognition"/>
    <property type="evidence" value="ECO:0007669"/>
    <property type="project" value="UniProtKB-UniRule"/>
</dbReference>
<evidence type="ECO:0000256" key="4">
    <source>
        <dbReference type="ARBA" id="ARBA00022801"/>
    </source>
</evidence>
<feature type="domain" description="Helicase ATP-binding" evidence="10">
    <location>
        <begin position="593"/>
        <end position="754"/>
    </location>
</feature>
<dbReference type="SMART" id="SM00487">
    <property type="entry name" value="DEXDc"/>
    <property type="match status" value="1"/>
</dbReference>
<dbReference type="InterPro" id="IPR036101">
    <property type="entry name" value="CarD-like/TRCF_RID_sf"/>
</dbReference>
<dbReference type="SUPFAM" id="SSF141259">
    <property type="entry name" value="CarD-like"/>
    <property type="match status" value="1"/>
</dbReference>
<dbReference type="InterPro" id="IPR027417">
    <property type="entry name" value="P-loop_NTPase"/>
</dbReference>
<dbReference type="EMBL" id="AP027268">
    <property type="protein sequence ID" value="BDW91725.1"/>
    <property type="molecule type" value="Genomic_DNA"/>
</dbReference>
<evidence type="ECO:0000256" key="7">
    <source>
        <dbReference type="ARBA" id="ARBA00023125"/>
    </source>
</evidence>
<reference evidence="12 13" key="1">
    <citation type="submission" date="2023-01" db="EMBL/GenBank/DDBJ databases">
        <title>Complete genome sequence of Muricauda aquimarina strain IFOP_LL357.</title>
        <authorList>
            <person name="Gajardo G."/>
            <person name="Ueki S."/>
            <person name="Maruyama F."/>
        </authorList>
    </citation>
    <scope>NUCLEOTIDE SEQUENCE [LARGE SCALE GENOMIC DNA]</scope>
    <source>
        <strain evidence="12 13">IFOP_LL357</strain>
    </source>
</reference>
<keyword evidence="3 9" id="KW-0227">DNA damage</keyword>
<dbReference type="Gene3D" id="3.90.1150.50">
    <property type="entry name" value="Transcription-repair-coupling factor, D7 domain"/>
    <property type="match status" value="1"/>
</dbReference>
<evidence type="ECO:0000313" key="12">
    <source>
        <dbReference type="EMBL" id="BDW91725.1"/>
    </source>
</evidence>
<protein>
    <recommendedName>
        <fullName evidence="9">Transcription-repair-coupling factor</fullName>
        <shortName evidence="9">TRCF</shortName>
        <ecNumber evidence="9">3.6.4.-</ecNumber>
    </recommendedName>
</protein>
<dbReference type="Gene3D" id="3.30.2060.10">
    <property type="entry name" value="Penicillin-binding protein 1b domain"/>
    <property type="match status" value="1"/>
</dbReference>
<keyword evidence="7 9" id="KW-0238">DNA-binding</keyword>
<evidence type="ECO:0000313" key="13">
    <source>
        <dbReference type="Proteomes" id="UP001330184"/>
    </source>
</evidence>
<evidence type="ECO:0000256" key="3">
    <source>
        <dbReference type="ARBA" id="ARBA00022763"/>
    </source>
</evidence>
<dbReference type="Pfam" id="PF03461">
    <property type="entry name" value="TRCF"/>
    <property type="match status" value="1"/>
</dbReference>
<dbReference type="NCBIfam" id="TIGR00580">
    <property type="entry name" value="mfd"/>
    <property type="match status" value="1"/>
</dbReference>
<dbReference type="InterPro" id="IPR001650">
    <property type="entry name" value="Helicase_C-like"/>
</dbReference>
<dbReference type="InterPro" id="IPR047112">
    <property type="entry name" value="RecG/Mfd"/>
</dbReference>
<dbReference type="InterPro" id="IPR037235">
    <property type="entry name" value="TRCF-like_C_D7"/>
</dbReference>
<comment type="similarity">
    <text evidence="9">In the N-terminal section; belongs to the UvrB family.</text>
</comment>
<keyword evidence="1 9" id="KW-0963">Cytoplasm</keyword>
<dbReference type="GO" id="GO:0005524">
    <property type="term" value="F:ATP binding"/>
    <property type="evidence" value="ECO:0007669"/>
    <property type="project" value="UniProtKB-UniRule"/>
</dbReference>
<dbReference type="PANTHER" id="PTHR47964:SF1">
    <property type="entry name" value="ATP-DEPENDENT DNA HELICASE HOMOLOG RECG, CHLOROPLASTIC"/>
    <property type="match status" value="1"/>
</dbReference>
<dbReference type="GO" id="GO:0006355">
    <property type="term" value="P:regulation of DNA-templated transcription"/>
    <property type="evidence" value="ECO:0007669"/>
    <property type="project" value="UniProtKB-UniRule"/>
</dbReference>
<dbReference type="PROSITE" id="PS51194">
    <property type="entry name" value="HELICASE_CTER"/>
    <property type="match status" value="1"/>
</dbReference>
<dbReference type="Gene3D" id="3.40.50.300">
    <property type="entry name" value="P-loop containing nucleotide triphosphate hydrolases"/>
    <property type="match status" value="2"/>
</dbReference>
<keyword evidence="5" id="KW-0347">Helicase</keyword>
<evidence type="ECO:0000256" key="5">
    <source>
        <dbReference type="ARBA" id="ARBA00022806"/>
    </source>
</evidence>
<dbReference type="SMART" id="SM00982">
    <property type="entry name" value="TRCF"/>
    <property type="match status" value="1"/>
</dbReference>
<dbReference type="Pfam" id="PF00271">
    <property type="entry name" value="Helicase_C"/>
    <property type="match status" value="1"/>
</dbReference>
<dbReference type="CDD" id="cd17991">
    <property type="entry name" value="DEXHc_TRCF"/>
    <property type="match status" value="1"/>
</dbReference>
<dbReference type="GO" id="GO:0005737">
    <property type="term" value="C:cytoplasm"/>
    <property type="evidence" value="ECO:0007669"/>
    <property type="project" value="UniProtKB-SubCell"/>
</dbReference>
<keyword evidence="4 9" id="KW-0378">Hydrolase</keyword>
<dbReference type="InterPro" id="IPR041471">
    <property type="entry name" value="UvrB_inter"/>
</dbReference>
<accession>A0AA48HHF6</accession>
<keyword evidence="6 9" id="KW-0067">ATP-binding</keyword>
<gene>
    <name evidence="9 12" type="primary">mfd</name>
    <name evidence="12" type="ORF">MACH07_05570</name>
</gene>
<dbReference type="Pfam" id="PF02559">
    <property type="entry name" value="CarD_TRCF_RID"/>
    <property type="match status" value="1"/>
</dbReference>
<dbReference type="Proteomes" id="UP001330184">
    <property type="component" value="Chromosome"/>
</dbReference>
<dbReference type="RefSeq" id="WP_338196447.1">
    <property type="nucleotide sequence ID" value="NZ_AP027268.1"/>
</dbReference>
<dbReference type="SUPFAM" id="SSF52540">
    <property type="entry name" value="P-loop containing nucleoside triphosphate hydrolases"/>
    <property type="match status" value="4"/>
</dbReference>
<dbReference type="Gene3D" id="2.40.10.170">
    <property type="match status" value="1"/>
</dbReference>
<dbReference type="PROSITE" id="PS51192">
    <property type="entry name" value="HELICASE_ATP_BIND_1"/>
    <property type="match status" value="1"/>
</dbReference>
<comment type="similarity">
    <text evidence="9">In the C-terminal section; belongs to the helicase family. RecG subfamily.</text>
</comment>
<dbReference type="HAMAP" id="MF_00969">
    <property type="entry name" value="TRCF"/>
    <property type="match status" value="1"/>
</dbReference>
<evidence type="ECO:0000256" key="9">
    <source>
        <dbReference type="HAMAP-Rule" id="MF_00969"/>
    </source>
</evidence>
<dbReference type="Pfam" id="PF00270">
    <property type="entry name" value="DEAD"/>
    <property type="match status" value="1"/>
</dbReference>
<feature type="domain" description="Helicase C-terminal" evidence="11">
    <location>
        <begin position="763"/>
        <end position="929"/>
    </location>
</feature>
<organism evidence="12 13">
    <name type="scientific">Flagellimonas marinaquae</name>
    <dbReference type="NCBI Taxonomy" id="254955"/>
    <lineage>
        <taxon>Bacteria</taxon>
        <taxon>Pseudomonadati</taxon>
        <taxon>Bacteroidota</taxon>
        <taxon>Flavobacteriia</taxon>
        <taxon>Flavobacteriales</taxon>
        <taxon>Flavobacteriaceae</taxon>
        <taxon>Flagellimonas</taxon>
    </lineage>
</organism>
<comment type="subcellular location">
    <subcellularLocation>
        <location evidence="9">Cytoplasm</location>
    </subcellularLocation>
</comment>
<comment type="function">
    <text evidence="9">Couples transcription and DNA repair by recognizing RNA polymerase (RNAP) stalled at DNA lesions. Mediates ATP-dependent release of RNAP and its truncated transcript from the DNA, and recruitment of nucleotide excision repair machinery to the damaged site.</text>
</comment>
<evidence type="ECO:0000259" key="11">
    <source>
        <dbReference type="PROSITE" id="PS51194"/>
    </source>
</evidence>
<dbReference type="AlphaFoldDB" id="A0AA48HHF6"/>
<dbReference type="InterPro" id="IPR014001">
    <property type="entry name" value="Helicase_ATP-bd"/>
</dbReference>
<evidence type="ECO:0000256" key="2">
    <source>
        <dbReference type="ARBA" id="ARBA00022741"/>
    </source>
</evidence>
<evidence type="ECO:0000256" key="1">
    <source>
        <dbReference type="ARBA" id="ARBA00022490"/>
    </source>
</evidence>
<name>A0AA48HHF6_9FLAO</name>
<evidence type="ECO:0000256" key="8">
    <source>
        <dbReference type="ARBA" id="ARBA00023204"/>
    </source>
</evidence>